<organism evidence="2 3">
    <name type="scientific">Cucurbita argyrosperma subsp. sororia</name>
    <dbReference type="NCBI Taxonomy" id="37648"/>
    <lineage>
        <taxon>Eukaryota</taxon>
        <taxon>Viridiplantae</taxon>
        <taxon>Streptophyta</taxon>
        <taxon>Embryophyta</taxon>
        <taxon>Tracheophyta</taxon>
        <taxon>Spermatophyta</taxon>
        <taxon>Magnoliopsida</taxon>
        <taxon>eudicotyledons</taxon>
        <taxon>Gunneridae</taxon>
        <taxon>Pentapetalae</taxon>
        <taxon>rosids</taxon>
        <taxon>fabids</taxon>
        <taxon>Cucurbitales</taxon>
        <taxon>Cucurbitaceae</taxon>
        <taxon>Cucurbiteae</taxon>
        <taxon>Cucurbita</taxon>
    </lineage>
</organism>
<proteinExistence type="predicted"/>
<gene>
    <name evidence="2" type="ORF">SDJN03_00583</name>
</gene>
<dbReference type="EMBL" id="JAGKQH010000001">
    <property type="protein sequence ID" value="KAG6607241.1"/>
    <property type="molecule type" value="Genomic_DNA"/>
</dbReference>
<evidence type="ECO:0000256" key="1">
    <source>
        <dbReference type="SAM" id="MobiDB-lite"/>
    </source>
</evidence>
<name>A0AAV6P7V8_9ROSI</name>
<feature type="non-terminal residue" evidence="2">
    <location>
        <position position="1"/>
    </location>
</feature>
<evidence type="ECO:0000313" key="2">
    <source>
        <dbReference type="EMBL" id="KAG6607241.1"/>
    </source>
</evidence>
<evidence type="ECO:0000313" key="3">
    <source>
        <dbReference type="Proteomes" id="UP000685013"/>
    </source>
</evidence>
<comment type="caution">
    <text evidence="2">The sequence shown here is derived from an EMBL/GenBank/DDBJ whole genome shotgun (WGS) entry which is preliminary data.</text>
</comment>
<sequence length="88" mass="9920">MAHYLLAQILSLGGDHAAIRRGCYRRESPEIEKRSVPVFQNGALPPTDAPQVIRVSVWSISRWKRKRAGSSFPAARGRSRPVGRRLLR</sequence>
<protein>
    <submittedName>
        <fullName evidence="2">Uncharacterized protein</fullName>
    </submittedName>
</protein>
<reference evidence="2 3" key="1">
    <citation type="journal article" date="2021" name="Hortic Res">
        <title>The domestication of Cucurbita argyrosperma as revealed by the genome of its wild relative.</title>
        <authorList>
            <person name="Barrera-Redondo J."/>
            <person name="Sanchez-de la Vega G."/>
            <person name="Aguirre-Liguori J.A."/>
            <person name="Castellanos-Morales G."/>
            <person name="Gutierrez-Guerrero Y.T."/>
            <person name="Aguirre-Dugua X."/>
            <person name="Aguirre-Planter E."/>
            <person name="Tenaillon M.I."/>
            <person name="Lira-Saade R."/>
            <person name="Eguiarte L.E."/>
        </authorList>
    </citation>
    <scope>NUCLEOTIDE SEQUENCE [LARGE SCALE GENOMIC DNA]</scope>
    <source>
        <strain evidence="2">JBR-2021</strain>
    </source>
</reference>
<feature type="region of interest" description="Disordered" evidence="1">
    <location>
        <begin position="68"/>
        <end position="88"/>
    </location>
</feature>
<keyword evidence="3" id="KW-1185">Reference proteome</keyword>
<feature type="compositionally biased region" description="Basic residues" evidence="1">
    <location>
        <begin position="77"/>
        <end position="88"/>
    </location>
</feature>
<dbReference type="Proteomes" id="UP000685013">
    <property type="component" value="Chromosome 1"/>
</dbReference>
<dbReference type="AlphaFoldDB" id="A0AAV6P7V8"/>
<accession>A0AAV6P7V8</accession>